<dbReference type="AlphaFoldDB" id="A0A9E6ZTQ7"/>
<keyword evidence="2" id="KW-1185">Reference proteome</keyword>
<protein>
    <submittedName>
        <fullName evidence="1">Uncharacterized protein</fullName>
    </submittedName>
</protein>
<dbReference type="Pfam" id="PF20230">
    <property type="entry name" value="DUF6588"/>
    <property type="match status" value="1"/>
</dbReference>
<name>A0A9E6ZTQ7_9FLAO</name>
<sequence>MKKISIFLALLTLGLGFSQENINDIFAAGINDAQTFAEDYFAPATEGAMFSISNGWFNSADVKPLLGFEISFIGNITPVKDEKKSFILNVDDYENLQFADGSPSKAVSTALGDIEGVEVVIEGPLAGSVDDARFELPAGLASGGVDFIPTGFIQASLGVIKATELKVRFFPKIKTDDVKVGFYGFGVQHEFTKWLPADKVMPIAISGLIGYTHLDGSYDFTDTGIIEGDNQRVESKMNTWVFQAIASTKLPVINFYGSIGYMTGKSETDVLGTYVVSEGPFTSEVYVDPFSISNKANGARATLGTKLKLSFFRLNAEYTFAKFNNFNFGVSFGFR</sequence>
<dbReference type="KEGG" id="fbm:MQE35_12380"/>
<reference evidence="1" key="1">
    <citation type="submission" date="2022-03" db="EMBL/GenBank/DDBJ databases">
        <title>Description of Abyssus ytuae gen. nov., sp. nov., a novel member of the family Flavobacteriaceae isolated from the sediment of Mariana Trench.</title>
        <authorList>
            <person name="Zhang J."/>
            <person name="Xu X."/>
        </authorList>
    </citation>
    <scope>NUCLEOTIDE SEQUENCE</scope>
    <source>
        <strain evidence="1">MT3330</strain>
    </source>
</reference>
<dbReference type="Proteomes" id="UP000831290">
    <property type="component" value="Chromosome"/>
</dbReference>
<evidence type="ECO:0000313" key="2">
    <source>
        <dbReference type="Proteomes" id="UP000831290"/>
    </source>
</evidence>
<organism evidence="1 2">
    <name type="scientific">Abyssalbus ytuae</name>
    <dbReference type="NCBI Taxonomy" id="2926907"/>
    <lineage>
        <taxon>Bacteria</taxon>
        <taxon>Pseudomonadati</taxon>
        <taxon>Bacteroidota</taxon>
        <taxon>Flavobacteriia</taxon>
        <taxon>Flavobacteriales</taxon>
        <taxon>Flavobacteriaceae</taxon>
        <taxon>Abyssalbus</taxon>
    </lineage>
</organism>
<gene>
    <name evidence="1" type="ORF">MQE35_12380</name>
</gene>
<dbReference type="InterPro" id="IPR046495">
    <property type="entry name" value="DUF6588"/>
</dbReference>
<proteinExistence type="predicted"/>
<evidence type="ECO:0000313" key="1">
    <source>
        <dbReference type="EMBL" id="UOB16531.1"/>
    </source>
</evidence>
<dbReference type="EMBL" id="CP094358">
    <property type="protein sequence ID" value="UOB16531.1"/>
    <property type="molecule type" value="Genomic_DNA"/>
</dbReference>
<dbReference type="RefSeq" id="WP_255841736.1">
    <property type="nucleotide sequence ID" value="NZ_CP094358.1"/>
</dbReference>
<accession>A0A9E6ZTQ7</accession>